<proteinExistence type="predicted"/>
<name>A0A8S5T8D2_9CAUD</name>
<evidence type="ECO:0000313" key="1">
    <source>
        <dbReference type="EMBL" id="DAF59597.1"/>
    </source>
</evidence>
<organism evidence="1">
    <name type="scientific">Siphoviridae sp. ctmIh35</name>
    <dbReference type="NCBI Taxonomy" id="2827932"/>
    <lineage>
        <taxon>Viruses</taxon>
        <taxon>Duplodnaviria</taxon>
        <taxon>Heunggongvirae</taxon>
        <taxon>Uroviricota</taxon>
        <taxon>Caudoviricetes</taxon>
    </lineage>
</organism>
<sequence length="190" mass="21568">MGYQNMIPLDEKANKNISDRYQKKTYTKGETCIYGNTLYKAKANIDTAEEWNAAHWEKTNLETIRAEMAAELSSLNASLSPFELVTPLNTSGVAIESSYGYRRGNHVHIDVRFKLNSEKKSTDPLICILEKYRTHSGGINVGTCLIRGNLYPLIKGRVTDDGYFCFYQDVTNTLETGLVVYMFIDYDMSM</sequence>
<accession>A0A8S5T8D2</accession>
<dbReference type="EMBL" id="BK032772">
    <property type="protein sequence ID" value="DAF59597.1"/>
    <property type="molecule type" value="Genomic_DNA"/>
</dbReference>
<protein>
    <submittedName>
        <fullName evidence="1">Uncharacterized protein</fullName>
    </submittedName>
</protein>
<reference evidence="1" key="1">
    <citation type="journal article" date="2021" name="Proc. Natl. Acad. Sci. U.S.A.">
        <title>A Catalog of Tens of Thousands of Viruses from Human Metagenomes Reveals Hidden Associations with Chronic Diseases.</title>
        <authorList>
            <person name="Tisza M.J."/>
            <person name="Buck C.B."/>
        </authorList>
    </citation>
    <scope>NUCLEOTIDE SEQUENCE</scope>
    <source>
        <strain evidence="1">CtmIh35</strain>
    </source>
</reference>